<comment type="caution">
    <text evidence="4">The sequence shown here is derived from an EMBL/GenBank/DDBJ whole genome shotgun (WGS) entry which is preliminary data.</text>
</comment>
<feature type="transmembrane region" description="Helical" evidence="2">
    <location>
        <begin position="34"/>
        <end position="53"/>
    </location>
</feature>
<evidence type="ECO:0000256" key="1">
    <source>
        <dbReference type="ARBA" id="ARBA00022801"/>
    </source>
</evidence>
<dbReference type="PANTHER" id="PTHR43674">
    <property type="entry name" value="NITRILASE C965.09-RELATED"/>
    <property type="match status" value="1"/>
</dbReference>
<organism evidence="4 5">
    <name type="scientific">Pseudomonas cannabina</name>
    <dbReference type="NCBI Taxonomy" id="86840"/>
    <lineage>
        <taxon>Bacteria</taxon>
        <taxon>Pseudomonadati</taxon>
        <taxon>Pseudomonadota</taxon>
        <taxon>Gammaproteobacteria</taxon>
        <taxon>Pseudomonadales</taxon>
        <taxon>Pseudomonadaceae</taxon>
        <taxon>Pseudomonas</taxon>
    </lineage>
</organism>
<feature type="domain" description="CN hydrolase" evidence="3">
    <location>
        <begin position="144"/>
        <end position="404"/>
    </location>
</feature>
<keyword evidence="4" id="KW-0449">Lipoprotein</keyword>
<evidence type="ECO:0000313" key="5">
    <source>
        <dbReference type="Proteomes" id="UP000281372"/>
    </source>
</evidence>
<dbReference type="GO" id="GO:0016746">
    <property type="term" value="F:acyltransferase activity"/>
    <property type="evidence" value="ECO:0007669"/>
    <property type="project" value="UniProtKB-KW"/>
</dbReference>
<dbReference type="CDD" id="cd07197">
    <property type="entry name" value="nitrilase"/>
    <property type="match status" value="1"/>
</dbReference>
<evidence type="ECO:0000259" key="3">
    <source>
        <dbReference type="PROSITE" id="PS50263"/>
    </source>
</evidence>
<evidence type="ECO:0000313" key="4">
    <source>
        <dbReference type="EMBL" id="RMN16543.1"/>
    </source>
</evidence>
<protein>
    <submittedName>
        <fullName evidence="4">Nitrilase/cyanide hydratase and apolipoprotein N-acyltransferase</fullName>
    </submittedName>
</protein>
<dbReference type="InterPro" id="IPR050345">
    <property type="entry name" value="Aliph_Amidase/BUP"/>
</dbReference>
<dbReference type="Pfam" id="PF00795">
    <property type="entry name" value="CN_hydrolase"/>
    <property type="match status" value="1"/>
</dbReference>
<keyword evidence="2" id="KW-0812">Transmembrane</keyword>
<keyword evidence="4" id="KW-0012">Acyltransferase</keyword>
<keyword evidence="4" id="KW-0808">Transferase</keyword>
<sequence length="407" mass="45030">MDPNAQRHLASDRGRPTLTAYFPMAAAQPFMRKFFAICLVLVGVAGLVSYAVWTEQRPAGHYLSDLRIRLAVNEGEPGERGNLLGIEPLLFPTDYQNPERLHRKLAAYLQQARDFGLLNARTVVVLPEHIGTWLFASGEKDQLYQAPTIDEAMDWLSWSNPLQFIAAMLGAEGRNRQDDAHLRLKARAMARDYQALFGGLAREFNVTLVAGSIVLPDPSVESGQLKVGDGALYNSSVTFGSDGKPLGQPQRQLYPDRRQKRYVRAERDAPLQVVETPAGRLGVLIGSDSWYPDNYTRLNNSGAELIAVPALVLGKNAWHEPWQPPRHSGIEMANENPSEGEAWHRLTLTGRLPPNSAQAGISVFMRGQFWNQGVYGQSFASHGGQTIAEQPPENSATDGARLINLWL</sequence>
<keyword evidence="2" id="KW-1133">Transmembrane helix</keyword>
<dbReference type="SUPFAM" id="SSF56317">
    <property type="entry name" value="Carbon-nitrogen hydrolase"/>
    <property type="match status" value="1"/>
</dbReference>
<dbReference type="InterPro" id="IPR036526">
    <property type="entry name" value="C-N_Hydrolase_sf"/>
</dbReference>
<reference evidence="4 5" key="1">
    <citation type="submission" date="2018-08" db="EMBL/GenBank/DDBJ databases">
        <title>Recombination of ecologically and evolutionarily significant loci maintains genetic cohesion in the Pseudomonas syringae species complex.</title>
        <authorList>
            <person name="Dillon M."/>
            <person name="Thakur S."/>
            <person name="Almeida R.N.D."/>
            <person name="Weir B.S."/>
            <person name="Guttman D.S."/>
        </authorList>
    </citation>
    <scope>NUCLEOTIDE SEQUENCE [LARGE SCALE GENOMIC DNA]</scope>
    <source>
        <strain evidence="4 5">ICMP 2821</strain>
    </source>
</reference>
<accession>A0A3M3K119</accession>
<proteinExistence type="predicted"/>
<keyword evidence="1" id="KW-0378">Hydrolase</keyword>
<dbReference type="PANTHER" id="PTHR43674:SF13">
    <property type="entry name" value="CN HYDROLASE DOMAIN-CONTAINING PROTEIN"/>
    <property type="match status" value="1"/>
</dbReference>
<keyword evidence="2" id="KW-0472">Membrane</keyword>
<dbReference type="GO" id="GO:0016811">
    <property type="term" value="F:hydrolase activity, acting on carbon-nitrogen (but not peptide) bonds, in linear amides"/>
    <property type="evidence" value="ECO:0007669"/>
    <property type="project" value="TreeGrafter"/>
</dbReference>
<name>A0A3M3K119_PSECA</name>
<evidence type="ECO:0000256" key="2">
    <source>
        <dbReference type="SAM" id="Phobius"/>
    </source>
</evidence>
<dbReference type="EMBL" id="RBOW01001056">
    <property type="protein sequence ID" value="RMN16543.1"/>
    <property type="molecule type" value="Genomic_DNA"/>
</dbReference>
<dbReference type="AlphaFoldDB" id="A0A3M3K119"/>
<dbReference type="Gene3D" id="3.60.110.10">
    <property type="entry name" value="Carbon-nitrogen hydrolase"/>
    <property type="match status" value="1"/>
</dbReference>
<gene>
    <name evidence="4" type="ORF">ALQ64_05245</name>
</gene>
<dbReference type="InterPro" id="IPR003010">
    <property type="entry name" value="C-N_Hydrolase"/>
</dbReference>
<dbReference type="Proteomes" id="UP000281372">
    <property type="component" value="Unassembled WGS sequence"/>
</dbReference>
<dbReference type="PROSITE" id="PS50263">
    <property type="entry name" value="CN_HYDROLASE"/>
    <property type="match status" value="1"/>
</dbReference>